<dbReference type="Proteomes" id="UP000826462">
    <property type="component" value="Chromosome 1"/>
</dbReference>
<dbReference type="InterPro" id="IPR013445">
    <property type="entry name" value="CDP_4_6_deHydtase"/>
</dbReference>
<accession>A0ABX8UH81</accession>
<dbReference type="RefSeq" id="WP_219797175.1">
    <property type="nucleotide sequence ID" value="NZ_CP080095.1"/>
</dbReference>
<gene>
    <name evidence="2" type="primary">rfbG</name>
    <name evidence="2" type="ORF">KZJ38_16260</name>
</gene>
<dbReference type="SUPFAM" id="SSF51735">
    <property type="entry name" value="NAD(P)-binding Rossmann-fold domains"/>
    <property type="match status" value="1"/>
</dbReference>
<sequence length="394" mass="43272">MVAVDAIAGHVDHDYLNNANLLNSCVGRNHLSGSNLLAFESVLSGRRILVTGHTGFTGSWACLWLKSLGADVAGFSLPPETTPSLYIEAGLSNDIAGTEGDIGDLAAVKRCFAQFQPEVVLHLAAQPLVRRSYREPVATFAANVMGTAHVLEAAREVASCRSVVCVTTDKVYKNNEWEWSYRENDPLGGKDPYSASKAAAEMVIDSYRLSYGSNPDHPLGIATARGGNIIGGGDWSEDRLIPDFVRAVVSDGSMTLRYPDATRPWQHVLALVQGYLMLLAGLERDRASFSRAWNLGPHDTRSFSVREVLEILSKHWQRPTLNYQDNPLPEAVALALDSSLARNALGWTTPWDTERVVQETASWYRAFYAREHSARELCLNQLDAWRAGLRGESA</sequence>
<dbReference type="Gene3D" id="3.90.25.10">
    <property type="entry name" value="UDP-galactose 4-epimerase, domain 1"/>
    <property type="match status" value="1"/>
</dbReference>
<dbReference type="EC" id="4.2.1.45" evidence="2"/>
<evidence type="ECO:0000313" key="2">
    <source>
        <dbReference type="EMBL" id="QYD67861.1"/>
    </source>
</evidence>
<name>A0ABX8UH81_9BURK</name>
<reference evidence="2 3" key="1">
    <citation type="submission" date="2021-07" db="EMBL/GenBank/DDBJ databases">
        <title>Paraburkholderia edwinii protects Aspergillus sp. from phenazines by acting as a toxin sponge.</title>
        <authorList>
            <person name="Dahlstrom K.M."/>
            <person name="Newman D.K."/>
        </authorList>
    </citation>
    <scope>NUCLEOTIDE SEQUENCE [LARGE SCALE GENOMIC DNA]</scope>
    <source>
        <strain evidence="2 3">Pe01</strain>
    </source>
</reference>
<feature type="domain" description="NAD(P)-binding" evidence="1">
    <location>
        <begin position="49"/>
        <end position="360"/>
    </location>
</feature>
<keyword evidence="3" id="KW-1185">Reference proteome</keyword>
<proteinExistence type="predicted"/>
<dbReference type="PANTHER" id="PTHR43000">
    <property type="entry name" value="DTDP-D-GLUCOSE 4,6-DEHYDRATASE-RELATED"/>
    <property type="match status" value="1"/>
</dbReference>
<dbReference type="Gene3D" id="3.40.50.720">
    <property type="entry name" value="NAD(P)-binding Rossmann-like Domain"/>
    <property type="match status" value="1"/>
</dbReference>
<protein>
    <submittedName>
        <fullName evidence="2">CDP-glucose 4,6-dehydratase</fullName>
        <ecNumber evidence="2">4.2.1.45</ecNumber>
    </submittedName>
</protein>
<dbReference type="NCBIfam" id="TIGR02622">
    <property type="entry name" value="CDP_4_6_dhtase"/>
    <property type="match status" value="1"/>
</dbReference>
<dbReference type="Pfam" id="PF16363">
    <property type="entry name" value="GDP_Man_Dehyd"/>
    <property type="match status" value="1"/>
</dbReference>
<keyword evidence="2" id="KW-0456">Lyase</keyword>
<dbReference type="InterPro" id="IPR016040">
    <property type="entry name" value="NAD(P)-bd_dom"/>
</dbReference>
<evidence type="ECO:0000259" key="1">
    <source>
        <dbReference type="Pfam" id="PF16363"/>
    </source>
</evidence>
<dbReference type="EMBL" id="CP080095">
    <property type="protein sequence ID" value="QYD67861.1"/>
    <property type="molecule type" value="Genomic_DNA"/>
</dbReference>
<dbReference type="InterPro" id="IPR036291">
    <property type="entry name" value="NAD(P)-bd_dom_sf"/>
</dbReference>
<dbReference type="GO" id="GO:0047733">
    <property type="term" value="F:CDP-glucose 4,6-dehydratase activity"/>
    <property type="evidence" value="ECO:0007669"/>
    <property type="project" value="UniProtKB-EC"/>
</dbReference>
<evidence type="ECO:0000313" key="3">
    <source>
        <dbReference type="Proteomes" id="UP000826462"/>
    </source>
</evidence>
<organism evidence="2 3">
    <name type="scientific">Paraburkholderia edwinii</name>
    <dbReference type="NCBI Taxonomy" id="2861782"/>
    <lineage>
        <taxon>Bacteria</taxon>
        <taxon>Pseudomonadati</taxon>
        <taxon>Pseudomonadota</taxon>
        <taxon>Betaproteobacteria</taxon>
        <taxon>Burkholderiales</taxon>
        <taxon>Burkholderiaceae</taxon>
        <taxon>Paraburkholderia</taxon>
    </lineage>
</organism>